<dbReference type="EMBL" id="JAWHQM010000021">
    <property type="protein sequence ID" value="KAK5631743.1"/>
    <property type="molecule type" value="Genomic_DNA"/>
</dbReference>
<sequence length="151" mass="16630">MQSTSLVRGRLASLTRVGRGGKRLISHHTQCSEFILFVSCLNHHGYAKIFRLGTFQSDESNSKAKEAVKLALSLGYRHIDGAVAYGNEREIGQAIKESGVPREDIFVTSKLLHTAHAPAGVEKALSQTLKDADLDYGGPTWMTLHKRPTDR</sequence>
<evidence type="ECO:0000259" key="2">
    <source>
        <dbReference type="Pfam" id="PF00248"/>
    </source>
</evidence>
<dbReference type="Proteomes" id="UP001305414">
    <property type="component" value="Unassembled WGS sequence"/>
</dbReference>
<dbReference type="PANTHER" id="PTHR11732">
    <property type="entry name" value="ALDO/KETO REDUCTASE"/>
    <property type="match status" value="1"/>
</dbReference>
<dbReference type="Gene3D" id="3.20.20.100">
    <property type="entry name" value="NADP-dependent oxidoreductase domain"/>
    <property type="match status" value="1"/>
</dbReference>
<protein>
    <recommendedName>
        <fullName evidence="2">NADP-dependent oxidoreductase domain-containing protein</fullName>
    </recommendedName>
</protein>
<feature type="domain" description="NADP-dependent oxidoreductase" evidence="2">
    <location>
        <begin position="53"/>
        <end position="136"/>
    </location>
</feature>
<dbReference type="InterPro" id="IPR018170">
    <property type="entry name" value="Aldo/ket_reductase_CS"/>
</dbReference>
<dbReference type="SUPFAM" id="SSF51430">
    <property type="entry name" value="NAD(P)-linked oxidoreductase"/>
    <property type="match status" value="1"/>
</dbReference>
<keyword evidence="4" id="KW-1185">Reference proteome</keyword>
<keyword evidence="1" id="KW-0560">Oxidoreductase</keyword>
<dbReference type="AlphaFoldDB" id="A0AAN7US13"/>
<comment type="caution">
    <text evidence="3">The sequence shown here is derived from an EMBL/GenBank/DDBJ whole genome shotgun (WGS) entry which is preliminary data.</text>
</comment>
<dbReference type="InterPro" id="IPR023210">
    <property type="entry name" value="NADP_OxRdtase_dom"/>
</dbReference>
<evidence type="ECO:0000256" key="1">
    <source>
        <dbReference type="ARBA" id="ARBA00023002"/>
    </source>
</evidence>
<accession>A0AAN7US13</accession>
<proteinExistence type="predicted"/>
<dbReference type="InterPro" id="IPR036812">
    <property type="entry name" value="NAD(P)_OxRdtase_dom_sf"/>
</dbReference>
<evidence type="ECO:0000313" key="3">
    <source>
        <dbReference type="EMBL" id="KAK5631743.1"/>
    </source>
</evidence>
<dbReference type="Pfam" id="PF00248">
    <property type="entry name" value="Aldo_ket_red"/>
    <property type="match status" value="1"/>
</dbReference>
<reference evidence="3 4" key="1">
    <citation type="submission" date="2023-10" db="EMBL/GenBank/DDBJ databases">
        <title>Draft genome sequence of Xylaria bambusicola isolate GMP-LS, the root and basal stem rot pathogen of sugarcane in Indonesia.</title>
        <authorList>
            <person name="Selvaraj P."/>
            <person name="Muralishankar V."/>
            <person name="Muruganantham S."/>
            <person name="Sp S."/>
            <person name="Haryani S."/>
            <person name="Lau K.J.X."/>
            <person name="Naqvi N.I."/>
        </authorList>
    </citation>
    <scope>NUCLEOTIDE SEQUENCE [LARGE SCALE GENOMIC DNA]</scope>
    <source>
        <strain evidence="3">GMP-LS</strain>
    </source>
</reference>
<gene>
    <name evidence="3" type="ORF">RRF57_007457</name>
</gene>
<dbReference type="GO" id="GO:0016491">
    <property type="term" value="F:oxidoreductase activity"/>
    <property type="evidence" value="ECO:0007669"/>
    <property type="project" value="UniProtKB-KW"/>
</dbReference>
<dbReference type="PROSITE" id="PS00798">
    <property type="entry name" value="ALDOKETO_REDUCTASE_1"/>
    <property type="match status" value="1"/>
</dbReference>
<dbReference type="InterPro" id="IPR020471">
    <property type="entry name" value="AKR"/>
</dbReference>
<evidence type="ECO:0000313" key="4">
    <source>
        <dbReference type="Proteomes" id="UP001305414"/>
    </source>
</evidence>
<organism evidence="3 4">
    <name type="scientific">Xylaria bambusicola</name>
    <dbReference type="NCBI Taxonomy" id="326684"/>
    <lineage>
        <taxon>Eukaryota</taxon>
        <taxon>Fungi</taxon>
        <taxon>Dikarya</taxon>
        <taxon>Ascomycota</taxon>
        <taxon>Pezizomycotina</taxon>
        <taxon>Sordariomycetes</taxon>
        <taxon>Xylariomycetidae</taxon>
        <taxon>Xylariales</taxon>
        <taxon>Xylariaceae</taxon>
        <taxon>Xylaria</taxon>
    </lineage>
</organism>
<name>A0AAN7US13_9PEZI</name>